<dbReference type="Gene3D" id="3.30.54.20">
    <property type="match status" value="1"/>
</dbReference>
<evidence type="ECO:0000256" key="1">
    <source>
        <dbReference type="ARBA" id="ARBA00008226"/>
    </source>
</evidence>
<proteinExistence type="inferred from homology"/>
<dbReference type="InterPro" id="IPR018165">
    <property type="entry name" value="Ala-tRNA-synth_IIc_core"/>
</dbReference>
<dbReference type="Pfam" id="PF01411">
    <property type="entry name" value="tRNA-synt_2c"/>
    <property type="match status" value="1"/>
</dbReference>
<dbReference type="EMBL" id="LCEY01000025">
    <property type="protein sequence ID" value="KKS80177.1"/>
    <property type="molecule type" value="Genomic_DNA"/>
</dbReference>
<dbReference type="Gene3D" id="3.30.980.10">
    <property type="entry name" value="Threonyl-trna Synthetase, Chain A, domain 2"/>
    <property type="match status" value="1"/>
</dbReference>
<dbReference type="Gene3D" id="3.30.930.10">
    <property type="entry name" value="Bira Bifunctional Protein, Domain 2"/>
    <property type="match status" value="1"/>
</dbReference>
<dbReference type="PANTHER" id="PTHR11777">
    <property type="entry name" value="ALANYL-TRNA SYNTHETASE"/>
    <property type="match status" value="1"/>
</dbReference>
<dbReference type="InterPro" id="IPR045864">
    <property type="entry name" value="aa-tRNA-synth_II/BPL/LPL"/>
</dbReference>
<dbReference type="EC" id="6.1.1.7" evidence="2"/>
<evidence type="ECO:0000256" key="7">
    <source>
        <dbReference type="ARBA" id="ARBA00022884"/>
    </source>
</evidence>
<keyword evidence="7" id="KW-0694">RNA-binding</keyword>
<dbReference type="AlphaFoldDB" id="A0A0G1C3P6"/>
<dbReference type="InterPro" id="IPR050058">
    <property type="entry name" value="Ala-tRNA_ligase"/>
</dbReference>
<keyword evidence="4 11" id="KW-0436">Ligase</keyword>
<dbReference type="InterPro" id="IPR018162">
    <property type="entry name" value="Ala-tRNA-ligase_IIc_anticod-bd"/>
</dbReference>
<evidence type="ECO:0000256" key="4">
    <source>
        <dbReference type="ARBA" id="ARBA00022598"/>
    </source>
</evidence>
<dbReference type="InterPro" id="IPR002318">
    <property type="entry name" value="Ala-tRNA-lgiase_IIc"/>
</dbReference>
<evidence type="ECO:0000256" key="9">
    <source>
        <dbReference type="ARBA" id="ARBA00023146"/>
    </source>
</evidence>
<reference evidence="11 12" key="1">
    <citation type="journal article" date="2015" name="Nature">
        <title>rRNA introns, odd ribosomes, and small enigmatic genomes across a large radiation of phyla.</title>
        <authorList>
            <person name="Brown C.T."/>
            <person name="Hug L.A."/>
            <person name="Thomas B.C."/>
            <person name="Sharon I."/>
            <person name="Castelle C.J."/>
            <person name="Singh A."/>
            <person name="Wilkins M.J."/>
            <person name="Williams K.H."/>
            <person name="Banfield J.F."/>
        </authorList>
    </citation>
    <scope>NUCLEOTIDE SEQUENCE [LARGE SCALE GENOMIC DNA]</scope>
</reference>
<dbReference type="SMART" id="SM00863">
    <property type="entry name" value="tRNA_SAD"/>
    <property type="match status" value="1"/>
</dbReference>
<dbReference type="PRINTS" id="PR00980">
    <property type="entry name" value="TRNASYNTHALA"/>
</dbReference>
<dbReference type="SUPFAM" id="SSF55186">
    <property type="entry name" value="ThrRS/AlaRS common domain"/>
    <property type="match status" value="1"/>
</dbReference>
<dbReference type="InterPro" id="IPR012947">
    <property type="entry name" value="tRNA_SAD"/>
</dbReference>
<gene>
    <name evidence="11" type="ORF">UV56_C0025G0004</name>
</gene>
<dbReference type="SUPFAM" id="SSF101353">
    <property type="entry name" value="Putative anticodon-binding domain of alanyl-tRNA synthetase (AlaRS)"/>
    <property type="match status" value="1"/>
</dbReference>
<dbReference type="FunFam" id="3.30.980.10:FF:000004">
    <property type="entry name" value="Alanine--tRNA ligase, cytoplasmic"/>
    <property type="match status" value="1"/>
</dbReference>
<keyword evidence="6" id="KW-0067">ATP-binding</keyword>
<dbReference type="PROSITE" id="PS50860">
    <property type="entry name" value="AA_TRNA_LIGASE_II_ALA"/>
    <property type="match status" value="1"/>
</dbReference>
<dbReference type="PANTHER" id="PTHR11777:SF9">
    <property type="entry name" value="ALANINE--TRNA LIGASE, CYTOPLASMIC"/>
    <property type="match status" value="1"/>
</dbReference>
<evidence type="ECO:0000256" key="8">
    <source>
        <dbReference type="ARBA" id="ARBA00022917"/>
    </source>
</evidence>
<dbReference type="InterPro" id="IPR018164">
    <property type="entry name" value="Ala-tRNA-synth_IIc_N"/>
</dbReference>
<dbReference type="GO" id="GO:0004813">
    <property type="term" value="F:alanine-tRNA ligase activity"/>
    <property type="evidence" value="ECO:0007669"/>
    <property type="project" value="UniProtKB-EC"/>
</dbReference>
<dbReference type="CDD" id="cd00673">
    <property type="entry name" value="AlaRS_core"/>
    <property type="match status" value="1"/>
</dbReference>
<dbReference type="Proteomes" id="UP000034611">
    <property type="component" value="Unassembled WGS sequence"/>
</dbReference>
<evidence type="ECO:0000313" key="12">
    <source>
        <dbReference type="Proteomes" id="UP000034611"/>
    </source>
</evidence>
<evidence type="ECO:0000256" key="5">
    <source>
        <dbReference type="ARBA" id="ARBA00022741"/>
    </source>
</evidence>
<dbReference type="SUPFAM" id="SSF55681">
    <property type="entry name" value="Class II aaRS and biotin synthetases"/>
    <property type="match status" value="1"/>
</dbReference>
<keyword evidence="5" id="KW-0547">Nucleotide-binding</keyword>
<dbReference type="GO" id="GO:0000049">
    <property type="term" value="F:tRNA binding"/>
    <property type="evidence" value="ECO:0007669"/>
    <property type="project" value="UniProtKB-KW"/>
</dbReference>
<evidence type="ECO:0000256" key="3">
    <source>
        <dbReference type="ARBA" id="ARBA00022555"/>
    </source>
</evidence>
<keyword evidence="3" id="KW-0820">tRNA-binding</keyword>
<dbReference type="GO" id="GO:0005737">
    <property type="term" value="C:cytoplasm"/>
    <property type="evidence" value="ECO:0007669"/>
    <property type="project" value="InterPro"/>
</dbReference>
<comment type="caution">
    <text evidence="11">The sequence shown here is derived from an EMBL/GenBank/DDBJ whole genome shotgun (WGS) entry which is preliminary data.</text>
</comment>
<dbReference type="InterPro" id="IPR018163">
    <property type="entry name" value="Thr/Ala-tRNA-synth_IIc_edit"/>
</dbReference>
<feature type="domain" description="Alanyl-transfer RNA synthetases family profile" evidence="10">
    <location>
        <begin position="1"/>
        <end position="574"/>
    </location>
</feature>
<keyword evidence="8" id="KW-0648">Protein biosynthesis</keyword>
<dbReference type="Pfam" id="PF07973">
    <property type="entry name" value="tRNA_SAD"/>
    <property type="match status" value="1"/>
</dbReference>
<comment type="similarity">
    <text evidence="1">Belongs to the class-II aminoacyl-tRNA synthetase family.</text>
</comment>
<dbReference type="GO" id="GO:0006419">
    <property type="term" value="P:alanyl-tRNA aminoacylation"/>
    <property type="evidence" value="ECO:0007669"/>
    <property type="project" value="InterPro"/>
</dbReference>
<sequence length="574" mass="65259">MESEEVREKFIKFFEKRGHKVVPSSSLLPTDPSVLLTTAGVQQFKPYYTREADAMHDFGSLNVVSIQKSFRTTDIDEIGDETHLTLFEMLGNFSFGGYFKKEAIEYAHELVTKEFGLQIDYVTVFKGDKDVPEDVETQKIWKDIDSGIEIKKMGREENFWGPTGNEGPCGPTTEIFVNGIEIWNLVFNEFYQRQDGKLEKLATPGVDTGSGLERVVAVLDGKDNIFDTDLLSPIIQKVKELAPEVEERIARIFADHLRSSCFLIADGIRPSNKEAGYVLRKLIRRVIAYEVQLDIHGDLLSEIPTVVVDKFHKVYPNLTKEEILKVIGVEKKKFKVALSRGLKELALRKELTIQDAFFIYETYGLPFELIVEMAPRDLGKKLRREDFEKEFEKHQETSRAGKERKFGGHGMLLDTGELKAADEEELKKVTRLHTATHLMQAALKKVLGDDVSQRGSDITVERTRFDFTFERKLTDEEITKVENLVNEVVEKDLPFQYEEMSLEEAKKSGALFFFKGKYPPKVKVYYSGDSLESAFSKELCGGPHVTHTGEVGKIKIGKQEAVAEGVRRLRATVQ</sequence>
<dbReference type="GO" id="GO:0002161">
    <property type="term" value="F:aminoacyl-tRNA deacylase activity"/>
    <property type="evidence" value="ECO:0007669"/>
    <property type="project" value="TreeGrafter"/>
</dbReference>
<evidence type="ECO:0000256" key="2">
    <source>
        <dbReference type="ARBA" id="ARBA00013168"/>
    </source>
</evidence>
<name>A0A0G1C3P6_9BACT</name>
<protein>
    <recommendedName>
        <fullName evidence="2">alanine--tRNA ligase</fullName>
        <ecNumber evidence="2">6.1.1.7</ecNumber>
    </recommendedName>
</protein>
<dbReference type="NCBIfam" id="NF002436">
    <property type="entry name" value="PRK01584.1"/>
    <property type="match status" value="1"/>
</dbReference>
<accession>A0A0G1C3P6</accession>
<evidence type="ECO:0000256" key="6">
    <source>
        <dbReference type="ARBA" id="ARBA00022840"/>
    </source>
</evidence>
<dbReference type="GO" id="GO:0005524">
    <property type="term" value="F:ATP binding"/>
    <property type="evidence" value="ECO:0007669"/>
    <property type="project" value="UniProtKB-KW"/>
</dbReference>
<organism evidence="11 12">
    <name type="scientific">Candidatus Woesebacteria bacterium GW2011_GWC1_43_10b</name>
    <dbReference type="NCBI Taxonomy" id="1618585"/>
    <lineage>
        <taxon>Bacteria</taxon>
        <taxon>Candidatus Woeseibacteriota</taxon>
    </lineage>
</organism>
<evidence type="ECO:0000313" key="11">
    <source>
        <dbReference type="EMBL" id="KKS80177.1"/>
    </source>
</evidence>
<dbReference type="PATRIC" id="fig|1618585.3.peg.294"/>
<keyword evidence="9" id="KW-0030">Aminoacyl-tRNA synthetase</keyword>
<evidence type="ECO:0000259" key="10">
    <source>
        <dbReference type="PROSITE" id="PS50860"/>
    </source>
</evidence>